<organism evidence="1 2">
    <name type="scientific">Mycolicibacterium chlorophenolicum</name>
    <dbReference type="NCBI Taxonomy" id="37916"/>
    <lineage>
        <taxon>Bacteria</taxon>
        <taxon>Bacillati</taxon>
        <taxon>Actinomycetota</taxon>
        <taxon>Actinomycetes</taxon>
        <taxon>Mycobacteriales</taxon>
        <taxon>Mycobacteriaceae</taxon>
        <taxon>Mycolicibacterium</taxon>
    </lineage>
</organism>
<dbReference type="Proteomes" id="UP000036513">
    <property type="component" value="Unassembled WGS sequence"/>
</dbReference>
<evidence type="ECO:0000313" key="2">
    <source>
        <dbReference type="Proteomes" id="UP000036513"/>
    </source>
</evidence>
<accession>A0A0J6VNQ0</accession>
<protein>
    <submittedName>
        <fullName evidence="1">Uncharacterized protein</fullName>
    </submittedName>
</protein>
<dbReference type="EMBL" id="JYNL01000061">
    <property type="protein sequence ID" value="KMO71127.1"/>
    <property type="molecule type" value="Genomic_DNA"/>
</dbReference>
<proteinExistence type="predicted"/>
<gene>
    <name evidence="1" type="ORF">MCHLDSM_04762</name>
</gene>
<evidence type="ECO:0000313" key="1">
    <source>
        <dbReference type="EMBL" id="KMO71127.1"/>
    </source>
</evidence>
<dbReference type="STRING" id="37916.MCHLDSM_04762"/>
<dbReference type="PATRIC" id="fig|37916.4.peg.4765"/>
<dbReference type="RefSeq" id="WP_048472041.1">
    <property type="nucleotide sequence ID" value="NZ_JYNL01000061.1"/>
</dbReference>
<keyword evidence="2" id="KW-1185">Reference proteome</keyword>
<sequence length="156" mass="17991">MPNRSFTATAGFPFTHRFVAEIPPYQELEQRTLYICIEYATTIHLCACGCGFEVVNALSPTGWQMSFNGETASLSPSINNSSLACASHYWIDHGRIFWGETVTAARVEALRAADRRAKQHFYNETVRDHRPETRPAPDQDKLVNRLSRIWRRWHHR</sequence>
<dbReference type="Pfam" id="PF20137">
    <property type="entry name" value="BubE"/>
    <property type="match status" value="1"/>
</dbReference>
<dbReference type="InterPro" id="IPR045384">
    <property type="entry name" value="DUF6527"/>
</dbReference>
<reference evidence="1 2" key="1">
    <citation type="journal article" date="2015" name="Genome Biol. Evol.">
        <title>Characterization of Three Mycobacterium spp. with Potential Use in Bioremediation by Genome Sequencing and Comparative Genomics.</title>
        <authorList>
            <person name="Das S."/>
            <person name="Pettersson B.M."/>
            <person name="Behra P.R."/>
            <person name="Ramesh M."/>
            <person name="Dasgupta S."/>
            <person name="Bhattacharya A."/>
            <person name="Kirsebom L.A."/>
        </authorList>
    </citation>
    <scope>NUCLEOTIDE SEQUENCE [LARGE SCALE GENOMIC DNA]</scope>
    <source>
        <strain evidence="1 2">DSM 43826</strain>
    </source>
</reference>
<dbReference type="AlphaFoldDB" id="A0A0J6VNQ0"/>
<comment type="caution">
    <text evidence="1">The sequence shown here is derived from an EMBL/GenBank/DDBJ whole genome shotgun (WGS) entry which is preliminary data.</text>
</comment>
<name>A0A0J6VNQ0_9MYCO</name>